<evidence type="ECO:0000313" key="12">
    <source>
        <dbReference type="RefSeq" id="XP_042559287.1"/>
    </source>
</evidence>
<dbReference type="CTD" id="100002189"/>
<dbReference type="InterPro" id="IPR017981">
    <property type="entry name" value="GPCR_2-like_7TM"/>
</dbReference>
<keyword evidence="4 7" id="KW-0812">Transmembrane</keyword>
<dbReference type="GO" id="GO:0005886">
    <property type="term" value="C:plasma membrane"/>
    <property type="evidence" value="ECO:0007669"/>
    <property type="project" value="UniProtKB-SubCell"/>
</dbReference>
<evidence type="ECO:0000256" key="3">
    <source>
        <dbReference type="ARBA" id="ARBA00022475"/>
    </source>
</evidence>
<feature type="domain" description="G-protein coupled receptors family 2 profile 2" evidence="10">
    <location>
        <begin position="174"/>
        <end position="424"/>
    </location>
</feature>
<dbReference type="FunFam" id="1.20.1070.10:FF:000490">
    <property type="entry name" value="Growth hormone releasing hormone receptor 2"/>
    <property type="match status" value="1"/>
</dbReference>
<dbReference type="PROSITE" id="PS50261">
    <property type="entry name" value="G_PROTEIN_RECEP_F2_4"/>
    <property type="match status" value="1"/>
</dbReference>
<dbReference type="GO" id="GO:0017046">
    <property type="term" value="F:peptide hormone binding"/>
    <property type="evidence" value="ECO:0007669"/>
    <property type="project" value="TreeGrafter"/>
</dbReference>
<evidence type="ECO:0000256" key="2">
    <source>
        <dbReference type="ARBA" id="ARBA00005314"/>
    </source>
</evidence>
<comment type="subcellular location">
    <subcellularLocation>
        <location evidence="1">Cell membrane</location>
        <topology evidence="1">Multi-pass membrane protein</topology>
    </subcellularLocation>
</comment>
<feature type="transmembrane region" description="Helical" evidence="7">
    <location>
        <begin position="262"/>
        <end position="280"/>
    </location>
</feature>
<dbReference type="KEGG" id="char:105903355"/>
<dbReference type="GeneID" id="105903355"/>
<evidence type="ECO:0000313" key="11">
    <source>
        <dbReference type="Proteomes" id="UP000515152"/>
    </source>
</evidence>
<evidence type="ECO:0000259" key="10">
    <source>
        <dbReference type="PROSITE" id="PS50261"/>
    </source>
</evidence>
<feature type="chain" id="PRO_5035459847" evidence="8">
    <location>
        <begin position="25"/>
        <end position="456"/>
    </location>
</feature>
<dbReference type="Proteomes" id="UP000515152">
    <property type="component" value="Chromosome 23"/>
</dbReference>
<dbReference type="PROSITE" id="PS00649">
    <property type="entry name" value="G_PROTEIN_RECEP_F2_1"/>
    <property type="match status" value="1"/>
</dbReference>
<feature type="transmembrane region" description="Helical" evidence="7">
    <location>
        <begin position="287"/>
        <end position="308"/>
    </location>
</feature>
<dbReference type="InterPro" id="IPR000832">
    <property type="entry name" value="GPCR_2_secretin-like"/>
</dbReference>
<keyword evidence="12" id="KW-0675">Receptor</keyword>
<keyword evidence="5 7" id="KW-1133">Transmembrane helix</keyword>
<evidence type="ECO:0000256" key="8">
    <source>
        <dbReference type="SAM" id="SignalP"/>
    </source>
</evidence>
<dbReference type="RefSeq" id="XP_042559287.1">
    <property type="nucleotide sequence ID" value="XM_042703353.1"/>
</dbReference>
<feature type="transmembrane region" description="Helical" evidence="7">
    <location>
        <begin position="209"/>
        <end position="226"/>
    </location>
</feature>
<reference evidence="12" key="1">
    <citation type="submission" date="2025-08" db="UniProtKB">
        <authorList>
            <consortium name="RefSeq"/>
        </authorList>
    </citation>
    <scope>IDENTIFICATION</scope>
</reference>
<dbReference type="SUPFAM" id="SSF81321">
    <property type="entry name" value="Family A G protein-coupled receptor-like"/>
    <property type="match status" value="1"/>
</dbReference>
<dbReference type="Pfam" id="PF02793">
    <property type="entry name" value="HRM"/>
    <property type="match status" value="1"/>
</dbReference>
<feature type="domain" description="G-protein coupled receptors family 2 profile 1" evidence="9">
    <location>
        <begin position="95"/>
        <end position="156"/>
    </location>
</feature>
<dbReference type="PANTHER" id="PTHR45620:SF16">
    <property type="entry name" value="GROWTH HORMONE RELEASING HORMONE RECEPTOR 2 PRECURSOR"/>
    <property type="match status" value="1"/>
</dbReference>
<dbReference type="OrthoDB" id="5967113at2759"/>
<comment type="similarity">
    <text evidence="2">Belongs to the G-protein coupled receptor 2 family.</text>
</comment>
<feature type="signal peptide" evidence="8">
    <location>
        <begin position="1"/>
        <end position="24"/>
    </location>
</feature>
<dbReference type="Pfam" id="PF00002">
    <property type="entry name" value="7tm_2"/>
    <property type="match status" value="1"/>
</dbReference>
<dbReference type="InterPro" id="IPR050332">
    <property type="entry name" value="GPCR_2"/>
</dbReference>
<dbReference type="InterPro" id="IPR001879">
    <property type="entry name" value="GPCR_2_extracellular_dom"/>
</dbReference>
<evidence type="ECO:0000256" key="4">
    <source>
        <dbReference type="ARBA" id="ARBA00022692"/>
    </source>
</evidence>
<evidence type="ECO:0000256" key="6">
    <source>
        <dbReference type="ARBA" id="ARBA00023136"/>
    </source>
</evidence>
<feature type="transmembrane region" description="Helical" evidence="7">
    <location>
        <begin position="176"/>
        <end position="197"/>
    </location>
</feature>
<feature type="transmembrane region" description="Helical" evidence="7">
    <location>
        <begin position="324"/>
        <end position="347"/>
    </location>
</feature>
<keyword evidence="11" id="KW-1185">Reference proteome</keyword>
<dbReference type="PROSITE" id="PS50227">
    <property type="entry name" value="G_PROTEIN_RECEP_F2_3"/>
    <property type="match status" value="1"/>
</dbReference>
<evidence type="ECO:0000256" key="5">
    <source>
        <dbReference type="ARBA" id="ARBA00022989"/>
    </source>
</evidence>
<feature type="transmembrane region" description="Helical" evidence="7">
    <location>
        <begin position="404"/>
        <end position="423"/>
    </location>
</feature>
<dbReference type="GO" id="GO:0007166">
    <property type="term" value="P:cell surface receptor signaling pathway"/>
    <property type="evidence" value="ECO:0007669"/>
    <property type="project" value="InterPro"/>
</dbReference>
<organism evidence="11 12">
    <name type="scientific">Clupea harengus</name>
    <name type="common">Atlantic herring</name>
    <dbReference type="NCBI Taxonomy" id="7950"/>
    <lineage>
        <taxon>Eukaryota</taxon>
        <taxon>Metazoa</taxon>
        <taxon>Chordata</taxon>
        <taxon>Craniata</taxon>
        <taxon>Vertebrata</taxon>
        <taxon>Euteleostomi</taxon>
        <taxon>Actinopterygii</taxon>
        <taxon>Neopterygii</taxon>
        <taxon>Teleostei</taxon>
        <taxon>Clupei</taxon>
        <taxon>Clupeiformes</taxon>
        <taxon>Clupeoidei</taxon>
        <taxon>Clupeidae</taxon>
        <taxon>Clupea</taxon>
    </lineage>
</organism>
<evidence type="ECO:0000256" key="7">
    <source>
        <dbReference type="SAM" id="Phobius"/>
    </source>
</evidence>
<accession>A0A8M1K6D3</accession>
<gene>
    <name evidence="12" type="primary">ghrhr2</name>
</gene>
<evidence type="ECO:0000256" key="1">
    <source>
        <dbReference type="ARBA" id="ARBA00004651"/>
    </source>
</evidence>
<dbReference type="AlphaFoldDB" id="A0A8M1K6D3"/>
<dbReference type="InterPro" id="IPR017983">
    <property type="entry name" value="GPCR_2_secretin-like_CS"/>
</dbReference>
<dbReference type="PROSITE" id="PS00650">
    <property type="entry name" value="G_PROTEIN_RECEP_F2_2"/>
    <property type="match status" value="1"/>
</dbReference>
<protein>
    <submittedName>
        <fullName evidence="12">Growth hormone releasing hormone receptor 2</fullName>
    </submittedName>
</protein>
<sequence>MRTVDVHSILLCLVLVNWISMASTTHSECSIVQHLQKQENECVLAINKAKEQHPSSANRTLSLSHTHTHTNIHTHTHTHYRTVCVCTYLYVCPGCVMEWDGVSCWPWAPVGETVSVSCPLPLQRHDFPQVLISRNCSRRGWSRLSVSYFKACFHEDSSAEEDDAADQQEYFALVKLMYTIGYGASLGSLCVAMIIFLTFRRLLCPRTYIHLNLFSTFILRGVAVFVKDAVLFEDKTLDHCTVSTVGCKAAVTFFQYCVLANFFWLLVEGLFLQTLLIFSFANKRTFFWWYTFIGWGTPSVTIVIWTLLKSQYDNLGCWDDFGSALWWIIKAPILISVFVNFMVFVNISRIIVMKTKTPDSTGGDKPLYRRLAKSTLLLIPLFGVHYVVFALFPEHVGIKARLLFELVLGSFQGFIVALLYCFLNAEVQNEIRKAVSKCWKPSEGNNFNMVTQDFTA</sequence>
<dbReference type="PANTHER" id="PTHR45620">
    <property type="entry name" value="PDF RECEPTOR-LIKE PROTEIN-RELATED"/>
    <property type="match status" value="1"/>
</dbReference>
<keyword evidence="8" id="KW-0732">Signal</keyword>
<dbReference type="SMART" id="SM00008">
    <property type="entry name" value="HormR"/>
    <property type="match status" value="1"/>
</dbReference>
<evidence type="ECO:0000259" key="9">
    <source>
        <dbReference type="PROSITE" id="PS50227"/>
    </source>
</evidence>
<dbReference type="GO" id="GO:0008528">
    <property type="term" value="F:G protein-coupled peptide receptor activity"/>
    <property type="evidence" value="ECO:0007669"/>
    <property type="project" value="TreeGrafter"/>
</dbReference>
<name>A0A8M1K6D3_CLUHA</name>
<proteinExistence type="inferred from homology"/>
<keyword evidence="3" id="KW-1003">Cell membrane</keyword>
<dbReference type="GO" id="GO:0007188">
    <property type="term" value="P:adenylate cyclase-modulating G protein-coupled receptor signaling pathway"/>
    <property type="evidence" value="ECO:0007669"/>
    <property type="project" value="TreeGrafter"/>
</dbReference>
<keyword evidence="6 7" id="KW-0472">Membrane</keyword>
<feature type="transmembrane region" description="Helical" evidence="7">
    <location>
        <begin position="375"/>
        <end position="392"/>
    </location>
</feature>